<proteinExistence type="predicted"/>
<name>A0A915HHV4_ROMCU</name>
<keyword evidence="1" id="KW-1185">Reference proteome</keyword>
<reference evidence="2" key="1">
    <citation type="submission" date="2022-11" db="UniProtKB">
        <authorList>
            <consortium name="WormBaseParasite"/>
        </authorList>
    </citation>
    <scope>IDENTIFICATION</scope>
</reference>
<dbReference type="AlphaFoldDB" id="A0A915HHV4"/>
<dbReference type="WBParaSite" id="nRc.2.0.1.t01218-RA">
    <property type="protein sequence ID" value="nRc.2.0.1.t01218-RA"/>
    <property type="gene ID" value="nRc.2.0.1.g01218"/>
</dbReference>
<sequence length="109" mass="12878">MTDLNGTRRTLPKRMPLLGIGPLVSGTLFDILFQCLMETKIFLVQLDNDEYKLVIVRGPRPRKKYRGQQIFVHVPVPYQLIECWDREHKERQSRYRPEEYQPKAPDPPA</sequence>
<dbReference type="Proteomes" id="UP000887565">
    <property type="component" value="Unplaced"/>
</dbReference>
<organism evidence="1 2">
    <name type="scientific">Romanomermis culicivorax</name>
    <name type="common">Nematode worm</name>
    <dbReference type="NCBI Taxonomy" id="13658"/>
    <lineage>
        <taxon>Eukaryota</taxon>
        <taxon>Metazoa</taxon>
        <taxon>Ecdysozoa</taxon>
        <taxon>Nematoda</taxon>
        <taxon>Enoplea</taxon>
        <taxon>Dorylaimia</taxon>
        <taxon>Mermithida</taxon>
        <taxon>Mermithoidea</taxon>
        <taxon>Mermithidae</taxon>
        <taxon>Romanomermis</taxon>
    </lineage>
</organism>
<protein>
    <submittedName>
        <fullName evidence="2">Uncharacterized protein</fullName>
    </submittedName>
</protein>
<accession>A0A915HHV4</accession>
<evidence type="ECO:0000313" key="2">
    <source>
        <dbReference type="WBParaSite" id="nRc.2.0.1.t01218-RA"/>
    </source>
</evidence>
<evidence type="ECO:0000313" key="1">
    <source>
        <dbReference type="Proteomes" id="UP000887565"/>
    </source>
</evidence>